<protein>
    <submittedName>
        <fullName evidence="2">Uncharacterized protein</fullName>
    </submittedName>
</protein>
<evidence type="ECO:0000256" key="1">
    <source>
        <dbReference type="SAM" id="MobiDB-lite"/>
    </source>
</evidence>
<feature type="compositionally biased region" description="Low complexity" evidence="1">
    <location>
        <begin position="70"/>
        <end position="86"/>
    </location>
</feature>
<organism evidence="2 3">
    <name type="scientific">Phycisphaera mikurensis (strain NBRC 102666 / KCTC 22515 / FYK2301M01)</name>
    <dbReference type="NCBI Taxonomy" id="1142394"/>
    <lineage>
        <taxon>Bacteria</taxon>
        <taxon>Pseudomonadati</taxon>
        <taxon>Planctomycetota</taxon>
        <taxon>Phycisphaerae</taxon>
        <taxon>Phycisphaerales</taxon>
        <taxon>Phycisphaeraceae</taxon>
        <taxon>Phycisphaera</taxon>
    </lineage>
</organism>
<reference evidence="2 3" key="1">
    <citation type="submission" date="2012-02" db="EMBL/GenBank/DDBJ databases">
        <title>Complete genome sequence of Phycisphaera mikurensis NBRC 102666.</title>
        <authorList>
            <person name="Ankai A."/>
            <person name="Hosoyama A."/>
            <person name="Terui Y."/>
            <person name="Sekine M."/>
            <person name="Fukai R."/>
            <person name="Kato Y."/>
            <person name="Nakamura S."/>
            <person name="Yamada-Narita S."/>
            <person name="Kawakoshi A."/>
            <person name="Fukunaga Y."/>
            <person name="Yamazaki S."/>
            <person name="Fujita N."/>
        </authorList>
    </citation>
    <scope>NUCLEOTIDE SEQUENCE [LARGE SCALE GENOMIC DNA]</scope>
    <source>
        <strain evidence="3">NBRC 102666 / KCTC 22515 / FYK2301M01</strain>
    </source>
</reference>
<feature type="region of interest" description="Disordered" evidence="1">
    <location>
        <begin position="70"/>
        <end position="114"/>
    </location>
</feature>
<proteinExistence type="predicted"/>
<dbReference type="Proteomes" id="UP000007881">
    <property type="component" value="Chromosome"/>
</dbReference>
<evidence type="ECO:0000313" key="3">
    <source>
        <dbReference type="Proteomes" id="UP000007881"/>
    </source>
</evidence>
<accession>I0IEP3</accession>
<name>I0IEP3_PHYMF</name>
<keyword evidence="3" id="KW-1185">Reference proteome</keyword>
<dbReference type="HOGENOM" id="CLU_2118809_0_0_0"/>
<evidence type="ECO:0000313" key="2">
    <source>
        <dbReference type="EMBL" id="BAM03731.1"/>
    </source>
</evidence>
<dbReference type="RefSeq" id="WP_014436949.1">
    <property type="nucleotide sequence ID" value="NC_017080.1"/>
</dbReference>
<feature type="compositionally biased region" description="Pro residues" evidence="1">
    <location>
        <begin position="98"/>
        <end position="114"/>
    </location>
</feature>
<sequence length="114" mass="11566">MPPEAPAVPERVTTPLPASRVAGLSFVLLLVLTGTAAAAGPSGWASDSGRRSAAMLMATLQDAARRLADAEAAPQRLRPRAVAAPAGVPTLAPQTPRHTPPLRPSLCVLPPPAG</sequence>
<dbReference type="STRING" id="1142394.PSMK_15720"/>
<dbReference type="KEGG" id="phm:PSMK_15720"/>
<dbReference type="EMBL" id="AP012338">
    <property type="protein sequence ID" value="BAM03731.1"/>
    <property type="molecule type" value="Genomic_DNA"/>
</dbReference>
<gene>
    <name evidence="2" type="ordered locus">PSMK_15720</name>
</gene>
<dbReference type="AlphaFoldDB" id="I0IEP3"/>